<gene>
    <name evidence="1" type="ORF">AF333_21220</name>
    <name evidence="2" type="ORF">SAMN04487909_14513</name>
</gene>
<dbReference type="Proteomes" id="UP000182836">
    <property type="component" value="Unassembled WGS sequence"/>
</dbReference>
<reference evidence="1 3" key="1">
    <citation type="submission" date="2015-07" db="EMBL/GenBank/DDBJ databases">
        <title>Fjat-14205 dsm 2895.</title>
        <authorList>
            <person name="Liu B."/>
            <person name="Wang J."/>
            <person name="Zhu Y."/>
            <person name="Liu G."/>
            <person name="Chen Q."/>
            <person name="Chen Z."/>
            <person name="Lan J."/>
            <person name="Che J."/>
            <person name="Ge C."/>
            <person name="Shi H."/>
            <person name="Pan Z."/>
            <person name="Liu X."/>
        </authorList>
    </citation>
    <scope>NUCLEOTIDE SEQUENCE [LARGE SCALE GENOMIC DNA]</scope>
    <source>
        <strain evidence="1 3">DSM 2895</strain>
    </source>
</reference>
<sequence>MIKTQDYRLGILKDIYINYIKNPDRSIVVSIKTRKEALAYRYLQRRGFINLKLESSDELQLKIVLSQSGIDYIRNLEKELG</sequence>
<evidence type="ECO:0000313" key="3">
    <source>
        <dbReference type="Proteomes" id="UP000037269"/>
    </source>
</evidence>
<evidence type="ECO:0000313" key="4">
    <source>
        <dbReference type="Proteomes" id="UP000182836"/>
    </source>
</evidence>
<dbReference type="AlphaFoldDB" id="A0A0D1W6S2"/>
<evidence type="ECO:0000313" key="1">
    <source>
        <dbReference type="EMBL" id="KON97598.1"/>
    </source>
</evidence>
<dbReference type="EMBL" id="FNED01000045">
    <property type="protein sequence ID" value="SDK24432.1"/>
    <property type="molecule type" value="Genomic_DNA"/>
</dbReference>
<dbReference type="RefSeq" id="WP_043066869.1">
    <property type="nucleotide sequence ID" value="NZ_BJOA01000148.1"/>
</dbReference>
<dbReference type="GeneID" id="42307667"/>
<dbReference type="OrthoDB" id="2680502at2"/>
<name>A0A0D1W6S2_ANEMI</name>
<reference evidence="2 4" key="2">
    <citation type="submission" date="2016-10" db="EMBL/GenBank/DDBJ databases">
        <authorList>
            <person name="de Groot N.N."/>
        </authorList>
    </citation>
    <scope>NUCLEOTIDE SEQUENCE [LARGE SCALE GENOMIC DNA]</scope>
    <source>
        <strain evidence="2 4">DSM 2895</strain>
    </source>
</reference>
<dbReference type="PATRIC" id="fig|47500.12.peg.3138"/>
<protein>
    <submittedName>
        <fullName evidence="1">Uncharacterized protein</fullName>
    </submittedName>
</protein>
<accession>A0A0D1W6S2</accession>
<dbReference type="EMBL" id="LGUG01000004">
    <property type="protein sequence ID" value="KON97598.1"/>
    <property type="molecule type" value="Genomic_DNA"/>
</dbReference>
<organism evidence="1 3">
    <name type="scientific">Aneurinibacillus migulanus</name>
    <name type="common">Bacillus migulanus</name>
    <dbReference type="NCBI Taxonomy" id="47500"/>
    <lineage>
        <taxon>Bacteria</taxon>
        <taxon>Bacillati</taxon>
        <taxon>Bacillota</taxon>
        <taxon>Bacilli</taxon>
        <taxon>Bacillales</taxon>
        <taxon>Paenibacillaceae</taxon>
        <taxon>Aneurinibacillus group</taxon>
        <taxon>Aneurinibacillus</taxon>
    </lineage>
</organism>
<keyword evidence="3" id="KW-1185">Reference proteome</keyword>
<evidence type="ECO:0000313" key="2">
    <source>
        <dbReference type="EMBL" id="SDK24432.1"/>
    </source>
</evidence>
<dbReference type="Proteomes" id="UP000037269">
    <property type="component" value="Unassembled WGS sequence"/>
</dbReference>
<proteinExistence type="predicted"/>